<dbReference type="Gene3D" id="3.40.50.150">
    <property type="entry name" value="Vaccinia Virus protein VP39"/>
    <property type="match status" value="1"/>
</dbReference>
<dbReference type="OrthoDB" id="5764702at2"/>
<evidence type="ECO:0008006" key="3">
    <source>
        <dbReference type="Google" id="ProtNLM"/>
    </source>
</evidence>
<evidence type="ECO:0000313" key="2">
    <source>
        <dbReference type="Proteomes" id="UP000234881"/>
    </source>
</evidence>
<comment type="caution">
    <text evidence="1">The sequence shown here is derived from an EMBL/GenBank/DDBJ whole genome shotgun (WGS) entry which is preliminary data.</text>
</comment>
<protein>
    <recommendedName>
        <fullName evidence="3">Class I SAM-dependent methyltransferase</fullName>
    </recommendedName>
</protein>
<dbReference type="EMBL" id="PKUQ01000031">
    <property type="protein sequence ID" value="PLW76369.1"/>
    <property type="molecule type" value="Genomic_DNA"/>
</dbReference>
<gene>
    <name evidence="1" type="ORF">C0081_15935</name>
</gene>
<reference evidence="1 2" key="1">
    <citation type="submission" date="2018-01" db="EMBL/GenBank/DDBJ databases">
        <title>The draft genome sequence of Cohaesibacter sp. H1304.</title>
        <authorList>
            <person name="Wang N.-N."/>
            <person name="Du Z.-J."/>
        </authorList>
    </citation>
    <scope>NUCLEOTIDE SEQUENCE [LARGE SCALE GENOMIC DNA]</scope>
    <source>
        <strain evidence="1 2">H1304</strain>
    </source>
</reference>
<accession>A0A2N5XPB9</accession>
<organism evidence="1 2">
    <name type="scientific">Cohaesibacter celericrescens</name>
    <dbReference type="NCBI Taxonomy" id="2067669"/>
    <lineage>
        <taxon>Bacteria</taxon>
        <taxon>Pseudomonadati</taxon>
        <taxon>Pseudomonadota</taxon>
        <taxon>Alphaproteobacteria</taxon>
        <taxon>Hyphomicrobiales</taxon>
        <taxon>Cohaesibacteraceae</taxon>
    </lineage>
</organism>
<dbReference type="InterPro" id="IPR029063">
    <property type="entry name" value="SAM-dependent_MTases_sf"/>
</dbReference>
<proteinExistence type="predicted"/>
<dbReference type="Pfam" id="PF13578">
    <property type="entry name" value="Methyltransf_24"/>
    <property type="match status" value="1"/>
</dbReference>
<dbReference type="AlphaFoldDB" id="A0A2N5XPB9"/>
<name>A0A2N5XPB9_9HYPH</name>
<sequence length="243" mass="27303">MTIIVEDMDRFSIVELLDGTDNVGIELGVAAGGFSANMMQSGKLSKGFGVDLYSDHHDMAEYKKALLTVGMDANYSLLKMSFDDALDLFPDDHFDFIYIDGYAHTGEQGGKTFFDWLPKLKQGGILAGDDYADRWPLVKQAVHYFVEQVGAELHVTDPSKVHSGSVFNASPSWFIYNKDLKSDWRRNEEMEAHGLSVSQVTQEKHNSQLELGKVFLALINETMQKQQPAFVEYGDKRIYVVAK</sequence>
<dbReference type="SUPFAM" id="SSF53335">
    <property type="entry name" value="S-adenosyl-L-methionine-dependent methyltransferases"/>
    <property type="match status" value="1"/>
</dbReference>
<dbReference type="RefSeq" id="WP_101534804.1">
    <property type="nucleotide sequence ID" value="NZ_PKUQ01000031.1"/>
</dbReference>
<evidence type="ECO:0000313" key="1">
    <source>
        <dbReference type="EMBL" id="PLW76369.1"/>
    </source>
</evidence>
<dbReference type="Proteomes" id="UP000234881">
    <property type="component" value="Unassembled WGS sequence"/>
</dbReference>
<keyword evidence="2" id="KW-1185">Reference proteome</keyword>